<sequence>MCKHIAALRTAENQPEGQFESCVVHFEHEIVSLGCEVFAQMAQCVMDAKSVADIEVCEAAEKEAELLLHEQHHADGLSEETCEAAFAKFSLLALEEAAEHAELVKEVLEEVKADVMTSCVDQGTNAEVECTMKAKDMDELNSCQGLF</sequence>
<evidence type="ECO:0000313" key="2">
    <source>
        <dbReference type="Proteomes" id="UP000238823"/>
    </source>
</evidence>
<reference evidence="1 2" key="1">
    <citation type="submission" date="2018-03" db="EMBL/GenBank/DDBJ databases">
        <title>Draft Genome Sequences of the Obligatory Marine Myxobacteria Enhygromyxa salina SWB007.</title>
        <authorList>
            <person name="Poehlein A."/>
            <person name="Moghaddam J.A."/>
            <person name="Harms H."/>
            <person name="Alanjari M."/>
            <person name="Koenig G.M."/>
            <person name="Daniel R."/>
            <person name="Schaeberle T.F."/>
        </authorList>
    </citation>
    <scope>NUCLEOTIDE SEQUENCE [LARGE SCALE GENOMIC DNA]</scope>
    <source>
        <strain evidence="1 2">SWB007</strain>
    </source>
</reference>
<dbReference type="RefSeq" id="WP_106093154.1">
    <property type="nucleotide sequence ID" value="NZ_PVNL01000120.1"/>
</dbReference>
<protein>
    <submittedName>
        <fullName evidence="1">Uncharacterized protein</fullName>
    </submittedName>
</protein>
<dbReference type="EMBL" id="PVNL01000120">
    <property type="protein sequence ID" value="PRP99668.1"/>
    <property type="molecule type" value="Genomic_DNA"/>
</dbReference>
<dbReference type="OrthoDB" id="5532683at2"/>
<dbReference type="AlphaFoldDB" id="A0A2S9Y3J2"/>
<evidence type="ECO:0000313" key="1">
    <source>
        <dbReference type="EMBL" id="PRP99668.1"/>
    </source>
</evidence>
<gene>
    <name evidence="1" type="ORF">ENSA7_63080</name>
</gene>
<accession>A0A2S9Y3J2</accession>
<comment type="caution">
    <text evidence="1">The sequence shown here is derived from an EMBL/GenBank/DDBJ whole genome shotgun (WGS) entry which is preliminary data.</text>
</comment>
<dbReference type="Proteomes" id="UP000238823">
    <property type="component" value="Unassembled WGS sequence"/>
</dbReference>
<organism evidence="1 2">
    <name type="scientific">Enhygromyxa salina</name>
    <dbReference type="NCBI Taxonomy" id="215803"/>
    <lineage>
        <taxon>Bacteria</taxon>
        <taxon>Pseudomonadati</taxon>
        <taxon>Myxococcota</taxon>
        <taxon>Polyangia</taxon>
        <taxon>Nannocystales</taxon>
        <taxon>Nannocystaceae</taxon>
        <taxon>Enhygromyxa</taxon>
    </lineage>
</organism>
<name>A0A2S9Y3J2_9BACT</name>
<proteinExistence type="predicted"/>